<dbReference type="SMART" id="SM00387">
    <property type="entry name" value="HATPase_c"/>
    <property type="match status" value="1"/>
</dbReference>
<dbReference type="InterPro" id="IPR011006">
    <property type="entry name" value="CheY-like_superfamily"/>
</dbReference>
<dbReference type="CDD" id="cd00082">
    <property type="entry name" value="HisKA"/>
    <property type="match status" value="1"/>
</dbReference>
<dbReference type="Pfam" id="PF00512">
    <property type="entry name" value="HisKA"/>
    <property type="match status" value="1"/>
</dbReference>
<dbReference type="InterPro" id="IPR003661">
    <property type="entry name" value="HisK_dim/P_dom"/>
</dbReference>
<proteinExistence type="predicted"/>
<evidence type="ECO:0000313" key="8">
    <source>
        <dbReference type="Proteomes" id="UP000295479"/>
    </source>
</evidence>
<dbReference type="InterPro" id="IPR003594">
    <property type="entry name" value="HATPase_dom"/>
</dbReference>
<evidence type="ECO:0000259" key="6">
    <source>
        <dbReference type="PROSITE" id="PS50110"/>
    </source>
</evidence>
<reference evidence="7 8" key="1">
    <citation type="submission" date="2019-03" db="EMBL/GenBank/DDBJ databases">
        <title>Flavobacterium AR-3-4 sp. nov. isolated from arctic soil.</title>
        <authorList>
            <person name="Chaudhary D.K."/>
        </authorList>
    </citation>
    <scope>NUCLEOTIDE SEQUENCE [LARGE SCALE GENOMIC DNA]</scope>
    <source>
        <strain evidence="7 8">AR-3-4</strain>
    </source>
</reference>
<evidence type="ECO:0000256" key="1">
    <source>
        <dbReference type="ARBA" id="ARBA00000085"/>
    </source>
</evidence>
<dbReference type="InterPro" id="IPR036097">
    <property type="entry name" value="HisK_dim/P_sf"/>
</dbReference>
<sequence length="357" mass="41199">MKNKILFVDDDLNVRETITELLVYKDYDVRTASNGQVALEVLEYWIPDLILCDIIMPIMDGNVLHDIIKDNHSLSSIPFIFLSAKSENFLMRKCLLDGADDFLSKPFEIDELLKVIKTKIERFEKIKMAHNNLFSGNKKSFLHEINTPLNGILGFTNVLINNEVNLEDSEIQEVYECLKISAERLNRTMQNIIIYQNLKNNKLEFRVTSNSEILKIFLNVKEKLLHNYKNQKTRISFEVDTASIKINENYLHFILFELIDNAFKFSGNGKKIVIRGKCHSDEYYELIIKDFGIGFSEDELKKIGAGQQFNREQNEQQGLGLGLFLCKFIIKHTKGVFSIVSNINKGTSIKLFLPVNN</sequence>
<evidence type="ECO:0000256" key="2">
    <source>
        <dbReference type="ARBA" id="ARBA00012438"/>
    </source>
</evidence>
<dbReference type="SUPFAM" id="SSF47384">
    <property type="entry name" value="Homodimeric domain of signal transducing histidine kinase"/>
    <property type="match status" value="1"/>
</dbReference>
<dbReference type="Gene3D" id="3.40.50.2300">
    <property type="match status" value="1"/>
</dbReference>
<keyword evidence="7" id="KW-0418">Kinase</keyword>
<feature type="domain" description="Histidine kinase" evidence="5">
    <location>
        <begin position="140"/>
        <end position="357"/>
    </location>
</feature>
<keyword evidence="3 4" id="KW-0597">Phosphoprotein</keyword>
<feature type="domain" description="Response regulatory" evidence="6">
    <location>
        <begin position="4"/>
        <end position="120"/>
    </location>
</feature>
<dbReference type="Gene3D" id="3.30.565.10">
    <property type="entry name" value="Histidine kinase-like ATPase, C-terminal domain"/>
    <property type="match status" value="1"/>
</dbReference>
<dbReference type="SUPFAM" id="SSF55874">
    <property type="entry name" value="ATPase domain of HSP90 chaperone/DNA topoisomerase II/histidine kinase"/>
    <property type="match status" value="1"/>
</dbReference>
<dbReference type="PROSITE" id="PS50110">
    <property type="entry name" value="RESPONSE_REGULATORY"/>
    <property type="match status" value="1"/>
</dbReference>
<dbReference type="SUPFAM" id="SSF52172">
    <property type="entry name" value="CheY-like"/>
    <property type="match status" value="1"/>
</dbReference>
<evidence type="ECO:0000256" key="4">
    <source>
        <dbReference type="PROSITE-ProRule" id="PRU00169"/>
    </source>
</evidence>
<dbReference type="PANTHER" id="PTHR43547">
    <property type="entry name" value="TWO-COMPONENT HISTIDINE KINASE"/>
    <property type="match status" value="1"/>
</dbReference>
<name>A0A4R5C5W5_9FLAO</name>
<dbReference type="InterPro" id="IPR004358">
    <property type="entry name" value="Sig_transdc_His_kin-like_C"/>
</dbReference>
<protein>
    <recommendedName>
        <fullName evidence="2">histidine kinase</fullName>
        <ecNumber evidence="2">2.7.13.3</ecNumber>
    </recommendedName>
</protein>
<comment type="caution">
    <text evidence="7">The sequence shown here is derived from an EMBL/GenBank/DDBJ whole genome shotgun (WGS) entry which is preliminary data.</text>
</comment>
<dbReference type="SMART" id="SM00448">
    <property type="entry name" value="REC"/>
    <property type="match status" value="1"/>
</dbReference>
<dbReference type="Gene3D" id="1.10.287.130">
    <property type="match status" value="1"/>
</dbReference>
<dbReference type="Pfam" id="PF02518">
    <property type="entry name" value="HATPase_c"/>
    <property type="match status" value="1"/>
</dbReference>
<comment type="catalytic activity">
    <reaction evidence="1">
        <text>ATP + protein L-histidine = ADP + protein N-phospho-L-histidine.</text>
        <dbReference type="EC" id="2.7.13.3"/>
    </reaction>
</comment>
<dbReference type="InterPro" id="IPR001789">
    <property type="entry name" value="Sig_transdc_resp-reg_receiver"/>
</dbReference>
<dbReference type="AlphaFoldDB" id="A0A4R5C5W5"/>
<dbReference type="EC" id="2.7.13.3" evidence="2"/>
<dbReference type="GO" id="GO:0000155">
    <property type="term" value="F:phosphorelay sensor kinase activity"/>
    <property type="evidence" value="ECO:0007669"/>
    <property type="project" value="InterPro"/>
</dbReference>
<evidence type="ECO:0000259" key="5">
    <source>
        <dbReference type="PROSITE" id="PS50109"/>
    </source>
</evidence>
<dbReference type="RefSeq" id="WP_132007785.1">
    <property type="nucleotide sequence ID" value="NZ_SMFK01000012.1"/>
</dbReference>
<dbReference type="PANTHER" id="PTHR43547:SF2">
    <property type="entry name" value="HYBRID SIGNAL TRANSDUCTION HISTIDINE KINASE C"/>
    <property type="match status" value="1"/>
</dbReference>
<dbReference type="EMBL" id="SMFK01000012">
    <property type="protein sequence ID" value="TDD95058.1"/>
    <property type="molecule type" value="Genomic_DNA"/>
</dbReference>
<dbReference type="InterPro" id="IPR036890">
    <property type="entry name" value="HATPase_C_sf"/>
</dbReference>
<keyword evidence="7" id="KW-0808">Transferase</keyword>
<dbReference type="CDD" id="cd00156">
    <property type="entry name" value="REC"/>
    <property type="match status" value="1"/>
</dbReference>
<evidence type="ECO:0000256" key="3">
    <source>
        <dbReference type="ARBA" id="ARBA00022553"/>
    </source>
</evidence>
<organism evidence="7 8">
    <name type="scientific">Flavobacterium cellulosilyticum</name>
    <dbReference type="NCBI Taxonomy" id="2541731"/>
    <lineage>
        <taxon>Bacteria</taxon>
        <taxon>Pseudomonadati</taxon>
        <taxon>Bacteroidota</taxon>
        <taxon>Flavobacteriia</taxon>
        <taxon>Flavobacteriales</taxon>
        <taxon>Flavobacteriaceae</taxon>
        <taxon>Flavobacterium</taxon>
    </lineage>
</organism>
<evidence type="ECO:0000313" key="7">
    <source>
        <dbReference type="EMBL" id="TDD95058.1"/>
    </source>
</evidence>
<keyword evidence="8" id="KW-1185">Reference proteome</keyword>
<dbReference type="Pfam" id="PF00072">
    <property type="entry name" value="Response_reg"/>
    <property type="match status" value="1"/>
</dbReference>
<dbReference type="Proteomes" id="UP000295479">
    <property type="component" value="Unassembled WGS sequence"/>
</dbReference>
<feature type="modified residue" description="4-aspartylphosphate" evidence="4">
    <location>
        <position position="53"/>
    </location>
</feature>
<dbReference type="PROSITE" id="PS50109">
    <property type="entry name" value="HIS_KIN"/>
    <property type="match status" value="1"/>
</dbReference>
<dbReference type="PRINTS" id="PR00344">
    <property type="entry name" value="BCTRLSENSOR"/>
</dbReference>
<dbReference type="OrthoDB" id="9781208at2"/>
<accession>A0A4R5C5W5</accession>
<dbReference type="InterPro" id="IPR005467">
    <property type="entry name" value="His_kinase_dom"/>
</dbReference>
<gene>
    <name evidence="7" type="ORF">E0F76_14850</name>
</gene>